<keyword evidence="2" id="KW-1185">Reference proteome</keyword>
<dbReference type="AlphaFoldDB" id="A0A0K0FBC8"/>
<dbReference type="WBParaSite" id="SVE_0613800.1">
    <property type="protein sequence ID" value="SVE_0613800.1"/>
    <property type="gene ID" value="SVE_0613800"/>
</dbReference>
<dbReference type="Proteomes" id="UP000035680">
    <property type="component" value="Unassembled WGS sequence"/>
</dbReference>
<feature type="compositionally biased region" description="Basic and acidic residues" evidence="1">
    <location>
        <begin position="73"/>
        <end position="138"/>
    </location>
</feature>
<name>A0A0K0FBC8_STRVS</name>
<evidence type="ECO:0000313" key="3">
    <source>
        <dbReference type="WBParaSite" id="SVE_0613800.1"/>
    </source>
</evidence>
<protein>
    <submittedName>
        <fullName evidence="3">Uncharacterized protein</fullName>
    </submittedName>
</protein>
<evidence type="ECO:0000313" key="2">
    <source>
        <dbReference type="Proteomes" id="UP000035680"/>
    </source>
</evidence>
<proteinExistence type="predicted"/>
<sequence length="157" mass="18889">MKQFLKNEIYNHDEAIVTKILKLWKDIEEIRVAEKNLNDSKEKVELEGQRLMKEIACRKAAPPTFYHYPSENEENKKNEEKKCEKMKGKKKRSEEGEKEEKKDEEKESEEKRGEEKESEEEGGKERKEEEEKNSGEKRGRGRPKKRRSYPRLVRYKK</sequence>
<evidence type="ECO:0000256" key="1">
    <source>
        <dbReference type="SAM" id="MobiDB-lite"/>
    </source>
</evidence>
<reference evidence="2" key="1">
    <citation type="submission" date="2014-07" db="EMBL/GenBank/DDBJ databases">
        <authorList>
            <person name="Martin A.A"/>
            <person name="De Silva N."/>
        </authorList>
    </citation>
    <scope>NUCLEOTIDE SEQUENCE</scope>
</reference>
<reference evidence="3" key="2">
    <citation type="submission" date="2015-08" db="UniProtKB">
        <authorList>
            <consortium name="WormBaseParasite"/>
        </authorList>
    </citation>
    <scope>IDENTIFICATION</scope>
</reference>
<feature type="compositionally biased region" description="Basic residues" evidence="1">
    <location>
        <begin position="139"/>
        <end position="157"/>
    </location>
</feature>
<accession>A0A0K0FBC8</accession>
<organism evidence="2 3">
    <name type="scientific">Strongyloides venezuelensis</name>
    <name type="common">Threadworm</name>
    <dbReference type="NCBI Taxonomy" id="75913"/>
    <lineage>
        <taxon>Eukaryota</taxon>
        <taxon>Metazoa</taxon>
        <taxon>Ecdysozoa</taxon>
        <taxon>Nematoda</taxon>
        <taxon>Chromadorea</taxon>
        <taxon>Rhabditida</taxon>
        <taxon>Tylenchina</taxon>
        <taxon>Panagrolaimomorpha</taxon>
        <taxon>Strongyloidoidea</taxon>
        <taxon>Strongyloididae</taxon>
        <taxon>Strongyloides</taxon>
    </lineage>
</organism>
<feature type="region of interest" description="Disordered" evidence="1">
    <location>
        <begin position="59"/>
        <end position="157"/>
    </location>
</feature>